<comment type="caution">
    <text evidence="4">The sequence shown here is derived from an EMBL/GenBank/DDBJ whole genome shotgun (WGS) entry which is preliminary data.</text>
</comment>
<keyword evidence="5" id="KW-1185">Reference proteome</keyword>
<name>W9CC03_SCLBF</name>
<dbReference type="PANTHER" id="PTHR31987:SF14">
    <property type="entry name" value="PUTATIVE (AFU_ORTHOLOGUE AFUA_6G09910)-RELATED"/>
    <property type="match status" value="1"/>
</dbReference>
<dbReference type="STRING" id="1432307.W9CC03"/>
<evidence type="ECO:0000313" key="5">
    <source>
        <dbReference type="Proteomes" id="UP000019487"/>
    </source>
</evidence>
<evidence type="ECO:0000256" key="1">
    <source>
        <dbReference type="SAM" id="MobiDB-lite"/>
    </source>
</evidence>
<keyword evidence="2" id="KW-0812">Transmembrane</keyword>
<dbReference type="Pfam" id="PF17168">
    <property type="entry name" value="DUF5127"/>
    <property type="match status" value="1"/>
</dbReference>
<reference evidence="4 5" key="1">
    <citation type="journal article" date="2014" name="Genome Announc.">
        <title>Draft genome sequence of Sclerotinia borealis, a psychrophilic plant pathogenic fungus.</title>
        <authorList>
            <person name="Mardanov A.V."/>
            <person name="Beletsky A.V."/>
            <person name="Kadnikov V.V."/>
            <person name="Ignatov A.N."/>
            <person name="Ravin N.V."/>
        </authorList>
    </citation>
    <scope>NUCLEOTIDE SEQUENCE [LARGE SCALE GENOMIC DNA]</scope>
    <source>
        <strain evidence="5">F-4157</strain>
    </source>
</reference>
<feature type="compositionally biased region" description="Low complexity" evidence="1">
    <location>
        <begin position="22"/>
        <end position="31"/>
    </location>
</feature>
<dbReference type="HOGENOM" id="CLU_1107663_0_0_1"/>
<dbReference type="InterPro" id="IPR052743">
    <property type="entry name" value="Glutaminase_GtaA"/>
</dbReference>
<feature type="domain" description="Glutaminase A N-terminal" evidence="3">
    <location>
        <begin position="168"/>
        <end position="237"/>
    </location>
</feature>
<evidence type="ECO:0000313" key="4">
    <source>
        <dbReference type="EMBL" id="ESZ93328.1"/>
    </source>
</evidence>
<protein>
    <recommendedName>
        <fullName evidence="3">Glutaminase A N-terminal domain-containing protein</fullName>
    </recommendedName>
</protein>
<dbReference type="EMBL" id="AYSA01000330">
    <property type="protein sequence ID" value="ESZ93328.1"/>
    <property type="molecule type" value="Genomic_DNA"/>
</dbReference>
<evidence type="ECO:0000259" key="3">
    <source>
        <dbReference type="Pfam" id="PF17168"/>
    </source>
</evidence>
<proteinExistence type="predicted"/>
<keyword evidence="2" id="KW-0472">Membrane</keyword>
<feature type="transmembrane region" description="Helical" evidence="2">
    <location>
        <begin position="56"/>
        <end position="74"/>
    </location>
</feature>
<dbReference type="AlphaFoldDB" id="W9CC03"/>
<evidence type="ECO:0000256" key="2">
    <source>
        <dbReference type="SAM" id="Phobius"/>
    </source>
</evidence>
<gene>
    <name evidence="4" type="ORF">SBOR_6309</name>
</gene>
<dbReference type="Proteomes" id="UP000019487">
    <property type="component" value="Unassembled WGS sequence"/>
</dbReference>
<accession>W9CC03</accession>
<dbReference type="InterPro" id="IPR033433">
    <property type="entry name" value="GtaA_N"/>
</dbReference>
<feature type="region of interest" description="Disordered" evidence="1">
    <location>
        <begin position="1"/>
        <end position="31"/>
    </location>
</feature>
<sequence length="251" mass="27945">MGRINYKTFAKSKPSPHETSVSDDSITSSDTSSESQKQVLLASNPKAMLFVYCRRGVLVLIAALLLFLAIFIPVTHAQQHHRHRDTAANIIHEPIQPPSYLLAVRNPYLSAWIPSSIAANISAGNAQFWTGQNLIWSVIARCRQCYMESFRSGYPRSWITPGLFLACYLTISAETAAATDIQIYSDIGGTWTGQTLSSSRSFTKQNTISAFSIKANNRATYFEASDQALWGEAIYSFISAIIHLNSYHRIR</sequence>
<keyword evidence="2" id="KW-1133">Transmembrane helix</keyword>
<organism evidence="4 5">
    <name type="scientific">Sclerotinia borealis (strain F-4128)</name>
    <dbReference type="NCBI Taxonomy" id="1432307"/>
    <lineage>
        <taxon>Eukaryota</taxon>
        <taxon>Fungi</taxon>
        <taxon>Dikarya</taxon>
        <taxon>Ascomycota</taxon>
        <taxon>Pezizomycotina</taxon>
        <taxon>Leotiomycetes</taxon>
        <taxon>Helotiales</taxon>
        <taxon>Sclerotiniaceae</taxon>
        <taxon>Sclerotinia</taxon>
    </lineage>
</organism>
<dbReference type="PANTHER" id="PTHR31987">
    <property type="entry name" value="GLUTAMINASE A-RELATED"/>
    <property type="match status" value="1"/>
</dbReference>
<dbReference type="OrthoDB" id="3679712at2759"/>